<evidence type="ECO:0000256" key="1">
    <source>
        <dbReference type="SAM" id="MobiDB-lite"/>
    </source>
</evidence>
<keyword evidence="3" id="KW-1185">Reference proteome</keyword>
<dbReference type="Proteomes" id="UP000019494">
    <property type="component" value="Unassembled WGS sequence"/>
</dbReference>
<name>W9GJS5_9MICO</name>
<accession>W9GJS5</accession>
<evidence type="ECO:0000313" key="3">
    <source>
        <dbReference type="Proteomes" id="UP000019494"/>
    </source>
</evidence>
<dbReference type="EMBL" id="AWQS01000152">
    <property type="protein sequence ID" value="EWT05048.1"/>
    <property type="molecule type" value="Genomic_DNA"/>
</dbReference>
<protein>
    <submittedName>
        <fullName evidence="2">Uncharacterized protein</fullName>
    </submittedName>
</protein>
<gene>
    <name evidence="2" type="ORF">N864_07590</name>
</gene>
<comment type="caution">
    <text evidence="2">The sequence shown here is derived from an EMBL/GenBank/DDBJ whole genome shotgun (WGS) entry which is preliminary data.</text>
</comment>
<sequence>MTPPPTSTPWHSPDRRGPLGPTGRPQCTARSKRSGERCQAYPIHGGTVCVAHGGRAPQVRAKAARRLAVEEVETEIRNSLAFESFEGITDPLQVMAELAERALATERALAARVNDLAQDDRLRYKAAGAGTEQLRAEVALWERWHKQAAHLADRLAGHNFEERRTRVTEQQGAIFVEALRAIFARLTLTPEQQALLGTVVPEELRRVGAIRGELA</sequence>
<dbReference type="AlphaFoldDB" id="W9GJS5"/>
<reference evidence="3" key="1">
    <citation type="submission" date="2013-08" db="EMBL/GenBank/DDBJ databases">
        <title>Intrasporangium oryzae NRRL B-24470.</title>
        <authorList>
            <person name="Liu H."/>
            <person name="Wang G."/>
        </authorList>
    </citation>
    <scope>NUCLEOTIDE SEQUENCE [LARGE SCALE GENOMIC DNA]</scope>
    <source>
        <strain evidence="3">Q5-1</strain>
    </source>
</reference>
<proteinExistence type="predicted"/>
<feature type="region of interest" description="Disordered" evidence="1">
    <location>
        <begin position="1"/>
        <end position="33"/>
    </location>
</feature>
<organism evidence="2 3">
    <name type="scientific">Intrasporangium chromatireducens Q5-1</name>
    <dbReference type="NCBI Taxonomy" id="584657"/>
    <lineage>
        <taxon>Bacteria</taxon>
        <taxon>Bacillati</taxon>
        <taxon>Actinomycetota</taxon>
        <taxon>Actinomycetes</taxon>
        <taxon>Micrococcales</taxon>
        <taxon>Intrasporangiaceae</taxon>
        <taxon>Intrasporangium</taxon>
    </lineage>
</organism>
<evidence type="ECO:0000313" key="2">
    <source>
        <dbReference type="EMBL" id="EWT05048.1"/>
    </source>
</evidence>